<evidence type="ECO:0000313" key="1">
    <source>
        <dbReference type="EMBL" id="KAJ1158576.1"/>
    </source>
</evidence>
<name>A0AAV7S3Q1_PLEWA</name>
<comment type="caution">
    <text evidence="1">The sequence shown here is derived from an EMBL/GenBank/DDBJ whole genome shotgun (WGS) entry which is preliminary data.</text>
</comment>
<accession>A0AAV7S3Q1</accession>
<proteinExistence type="predicted"/>
<gene>
    <name evidence="1" type="ORF">NDU88_011264</name>
</gene>
<dbReference type="EMBL" id="JANPWB010000009">
    <property type="protein sequence ID" value="KAJ1158576.1"/>
    <property type="molecule type" value="Genomic_DNA"/>
</dbReference>
<dbReference type="AlphaFoldDB" id="A0AAV7S3Q1"/>
<dbReference type="Proteomes" id="UP001066276">
    <property type="component" value="Chromosome 5"/>
</dbReference>
<protein>
    <submittedName>
        <fullName evidence="1">Uncharacterized protein</fullName>
    </submittedName>
</protein>
<evidence type="ECO:0000313" key="2">
    <source>
        <dbReference type="Proteomes" id="UP001066276"/>
    </source>
</evidence>
<organism evidence="1 2">
    <name type="scientific">Pleurodeles waltl</name>
    <name type="common">Iberian ribbed newt</name>
    <dbReference type="NCBI Taxonomy" id="8319"/>
    <lineage>
        <taxon>Eukaryota</taxon>
        <taxon>Metazoa</taxon>
        <taxon>Chordata</taxon>
        <taxon>Craniata</taxon>
        <taxon>Vertebrata</taxon>
        <taxon>Euteleostomi</taxon>
        <taxon>Amphibia</taxon>
        <taxon>Batrachia</taxon>
        <taxon>Caudata</taxon>
        <taxon>Salamandroidea</taxon>
        <taxon>Salamandridae</taxon>
        <taxon>Pleurodelinae</taxon>
        <taxon>Pleurodeles</taxon>
    </lineage>
</organism>
<sequence length="94" mass="10235">MALLRPGHQLPEHSTKVRLIYKSHSATGEARDIKVIAAINLGLGCKLLWAANCEAQADTGVDLRPLQNGWRQPGSVCHVLCRHFLFPYCAADGG</sequence>
<keyword evidence="2" id="KW-1185">Reference proteome</keyword>
<reference evidence="1" key="1">
    <citation type="journal article" date="2022" name="bioRxiv">
        <title>Sequencing and chromosome-scale assembly of the giantPleurodeles waltlgenome.</title>
        <authorList>
            <person name="Brown T."/>
            <person name="Elewa A."/>
            <person name="Iarovenko S."/>
            <person name="Subramanian E."/>
            <person name="Araus A.J."/>
            <person name="Petzold A."/>
            <person name="Susuki M."/>
            <person name="Suzuki K.-i.T."/>
            <person name="Hayashi T."/>
            <person name="Toyoda A."/>
            <person name="Oliveira C."/>
            <person name="Osipova E."/>
            <person name="Leigh N.D."/>
            <person name="Simon A."/>
            <person name="Yun M.H."/>
        </authorList>
    </citation>
    <scope>NUCLEOTIDE SEQUENCE</scope>
    <source>
        <strain evidence="1">20211129_DDA</strain>
        <tissue evidence="1">Liver</tissue>
    </source>
</reference>